<feature type="domain" description="Autotransporter" evidence="1">
    <location>
        <begin position="625"/>
        <end position="902"/>
    </location>
</feature>
<dbReference type="InterPro" id="IPR012332">
    <property type="entry name" value="Autotransporter_pectin_lyase_C"/>
</dbReference>
<reference evidence="3" key="1">
    <citation type="journal article" date="2019" name="Int. J. Syst. Evol. Microbiol.">
        <title>The Global Catalogue of Microorganisms (GCM) 10K type strain sequencing project: providing services to taxonomists for standard genome sequencing and annotation.</title>
        <authorList>
            <consortium name="The Broad Institute Genomics Platform"/>
            <consortium name="The Broad Institute Genome Sequencing Center for Infectious Disease"/>
            <person name="Wu L."/>
            <person name="Ma J."/>
        </authorList>
    </citation>
    <scope>NUCLEOTIDE SEQUENCE [LARGE SCALE GENOMIC DNA]</scope>
    <source>
        <strain evidence="3">JCM 17714</strain>
    </source>
</reference>
<evidence type="ECO:0000313" key="2">
    <source>
        <dbReference type="EMBL" id="GAA4665232.1"/>
    </source>
</evidence>
<dbReference type="InterPro" id="IPR006315">
    <property type="entry name" value="OM_autotransptr_brl_dom"/>
</dbReference>
<sequence length="902" mass="97740">MVKIFKNHLSLCAFTTACLFFVHKVDAEVRTAAVSSVQANASTTIVGQNGNNEFSCDSSANFFWCNGGRHGSLSHKTYQKTKETTKEAAIRASGKHTSGKHTIIKGTDITIKDAVTAGEEDFWQYGIIADDSGEVIIEKGAIDLTKGVGVQTKEEGQITLKDVTITKKGSQAGSGGYHSKNSAFQMSQNGGYIRFEDGAATVTSAHGVSFQGDIGYIDMMNSTVTVDGGASYGFRFSEGVSESQKKSTRPYDKEKLYSFFGEGKLFGALPETDLPKRGTVHLYNTTFNVPKSVALYSSKSGGLIKLLEKSEISGDLLLKAENGSFIKVSADASTLRGGVHLNGGSSAEFRLRDNSKWILSRPKNVSLQDSRAMGVSSISLIHVIDSSIVFEQPKSSIAAEYQTLCVGKGAGQVYKAQGNAHLYLNTYLNRGGILQNQKTDRLLIHGDVEGSMIVHVQSVAGSLGAGTGEYGNNKGISIIQVSGSASQNSFKLDGEYVALEGSPYQYRLRAYGPGSKLGIANSSQRLVEGSGDFWDFRLENGYVDFHSGSNLAPGSRFVPGFHPGFGPSAGSDWEYHPELMGRAVVPQVPTYLLLPNSVFHASLVDINNQNKQLEIQRSMSSGMLDVSTNSVSFLRGYGGSYRYTSDLSAFEYGYKGDLGYHAIEAGILLQTIENTDSEISFGIMGSYGKLSLQPVDVEQSQESTFDKWTATAYGSMQHDAGFYVDGLLSYGLVKGDVLTLARGRTATLKGNPLSVSLTGGKTIATRYEGLAVDPQVQVVYQHLQFEKARDIDNFDIEMGKLDQWVARVGGRLTKTFSVSEKELDVSLYGKFHFVHGFEKKKSVQFKDAFQLGAFGSSLEAGFGFNAQLSQKFVFNADLIYQYKFTKGGFSGISFSGGVRYRF</sequence>
<gene>
    <name evidence="2" type="ORF">GCM10023262_12600</name>
</gene>
<dbReference type="Pfam" id="PF03797">
    <property type="entry name" value="Autotransporter"/>
    <property type="match status" value="1"/>
</dbReference>
<dbReference type="PROSITE" id="PS51257">
    <property type="entry name" value="PROKAR_LIPOPROTEIN"/>
    <property type="match status" value="1"/>
</dbReference>
<comment type="caution">
    <text evidence="2">The sequence shown here is derived from an EMBL/GenBank/DDBJ whole genome shotgun (WGS) entry which is preliminary data.</text>
</comment>
<dbReference type="InterPro" id="IPR036709">
    <property type="entry name" value="Autotransporte_beta_dom_sf"/>
</dbReference>
<dbReference type="SMART" id="SM00869">
    <property type="entry name" value="Autotransporter"/>
    <property type="match status" value="1"/>
</dbReference>
<dbReference type="SUPFAM" id="SSF103515">
    <property type="entry name" value="Autotransporter"/>
    <property type="match status" value="1"/>
</dbReference>
<accession>A0ABP8VIZ1</accession>
<dbReference type="InterPro" id="IPR005546">
    <property type="entry name" value="Autotransporte_beta"/>
</dbReference>
<name>A0ABP8VIZ1_9HYPH</name>
<dbReference type="PROSITE" id="PS51208">
    <property type="entry name" value="AUTOTRANSPORTER"/>
    <property type="match status" value="1"/>
</dbReference>
<proteinExistence type="predicted"/>
<evidence type="ECO:0000313" key="3">
    <source>
        <dbReference type="Proteomes" id="UP001501699"/>
    </source>
</evidence>
<dbReference type="SUPFAM" id="SSF51126">
    <property type="entry name" value="Pectin lyase-like"/>
    <property type="match status" value="1"/>
</dbReference>
<protein>
    <recommendedName>
        <fullName evidence="1">Autotransporter domain-containing protein</fullName>
    </recommendedName>
</protein>
<keyword evidence="3" id="KW-1185">Reference proteome</keyword>
<organism evidence="2 3">
    <name type="scientific">Bartonella pachyuromydis</name>
    <dbReference type="NCBI Taxonomy" id="931097"/>
    <lineage>
        <taxon>Bacteria</taxon>
        <taxon>Pseudomonadati</taxon>
        <taxon>Pseudomonadota</taxon>
        <taxon>Alphaproteobacteria</taxon>
        <taxon>Hyphomicrobiales</taxon>
        <taxon>Bartonellaceae</taxon>
        <taxon>Bartonella</taxon>
    </lineage>
</organism>
<dbReference type="EMBL" id="BAABJA010000009">
    <property type="protein sequence ID" value="GAA4665232.1"/>
    <property type="molecule type" value="Genomic_DNA"/>
</dbReference>
<dbReference type="Proteomes" id="UP001501699">
    <property type="component" value="Unassembled WGS sequence"/>
</dbReference>
<dbReference type="Gene3D" id="2.40.128.130">
    <property type="entry name" value="Autotransporter beta-domain"/>
    <property type="match status" value="1"/>
</dbReference>
<dbReference type="Gene3D" id="2.160.20.20">
    <property type="match status" value="1"/>
</dbReference>
<dbReference type="InterPro" id="IPR011050">
    <property type="entry name" value="Pectin_lyase_fold/virulence"/>
</dbReference>
<dbReference type="RefSeq" id="WP_345119281.1">
    <property type="nucleotide sequence ID" value="NZ_BAABJA010000009.1"/>
</dbReference>
<evidence type="ECO:0000259" key="1">
    <source>
        <dbReference type="PROSITE" id="PS51208"/>
    </source>
</evidence>
<dbReference type="NCBIfam" id="TIGR01414">
    <property type="entry name" value="autotrans_barl"/>
    <property type="match status" value="1"/>
</dbReference>